<dbReference type="AlphaFoldDB" id="A0A1B0B4A6"/>
<accession>A0A1B0B4A6</accession>
<sequence length="63" mass="7334">MDSKNPLLYFNSYNQAYMRIFQIPDGLSGDDLFIMIVMSIPACHCVRVFNMSGLSRHKYQQIN</sequence>
<dbReference type="EMBL" id="JXJN01008225">
    <property type="status" value="NOT_ANNOTATED_CDS"/>
    <property type="molecule type" value="Genomic_DNA"/>
</dbReference>
<evidence type="ECO:0000313" key="3">
    <source>
        <dbReference type="Proteomes" id="UP000092460"/>
    </source>
</evidence>
<protein>
    <submittedName>
        <fullName evidence="2">Uncharacterized protein</fullName>
    </submittedName>
</protein>
<dbReference type="EnsemblMetazoa" id="GPPI018366-RA">
    <property type="protein sequence ID" value="GPPI018366-PA"/>
    <property type="gene ID" value="GPPI018366"/>
</dbReference>
<keyword evidence="1" id="KW-1133">Transmembrane helix</keyword>
<proteinExistence type="predicted"/>
<dbReference type="Proteomes" id="UP000092460">
    <property type="component" value="Unassembled WGS sequence"/>
</dbReference>
<name>A0A1B0B4A6_9MUSC</name>
<keyword evidence="1" id="KW-0812">Transmembrane</keyword>
<reference evidence="2" key="2">
    <citation type="submission" date="2020-05" db="UniProtKB">
        <authorList>
            <consortium name="EnsemblMetazoa"/>
        </authorList>
    </citation>
    <scope>IDENTIFICATION</scope>
    <source>
        <strain evidence="2">IAEA</strain>
    </source>
</reference>
<dbReference type="VEuPathDB" id="VectorBase:GPPI018366"/>
<keyword evidence="1" id="KW-0472">Membrane</keyword>
<reference evidence="3" key="1">
    <citation type="submission" date="2015-01" db="EMBL/GenBank/DDBJ databases">
        <authorList>
            <person name="Aksoy S."/>
            <person name="Warren W."/>
            <person name="Wilson R.K."/>
        </authorList>
    </citation>
    <scope>NUCLEOTIDE SEQUENCE [LARGE SCALE GENOMIC DNA]</scope>
    <source>
        <strain evidence="3">IAEA</strain>
    </source>
</reference>
<evidence type="ECO:0000256" key="1">
    <source>
        <dbReference type="SAM" id="Phobius"/>
    </source>
</evidence>
<feature type="transmembrane region" description="Helical" evidence="1">
    <location>
        <begin position="32"/>
        <end position="49"/>
    </location>
</feature>
<keyword evidence="3" id="KW-1185">Reference proteome</keyword>
<evidence type="ECO:0000313" key="2">
    <source>
        <dbReference type="EnsemblMetazoa" id="GPPI018366-PA"/>
    </source>
</evidence>
<organism evidence="2 3">
    <name type="scientific">Glossina palpalis gambiensis</name>
    <dbReference type="NCBI Taxonomy" id="67801"/>
    <lineage>
        <taxon>Eukaryota</taxon>
        <taxon>Metazoa</taxon>
        <taxon>Ecdysozoa</taxon>
        <taxon>Arthropoda</taxon>
        <taxon>Hexapoda</taxon>
        <taxon>Insecta</taxon>
        <taxon>Pterygota</taxon>
        <taxon>Neoptera</taxon>
        <taxon>Endopterygota</taxon>
        <taxon>Diptera</taxon>
        <taxon>Brachycera</taxon>
        <taxon>Muscomorpha</taxon>
        <taxon>Hippoboscoidea</taxon>
        <taxon>Glossinidae</taxon>
        <taxon>Glossina</taxon>
    </lineage>
</organism>